<dbReference type="InterPro" id="IPR046865">
    <property type="entry name" value="FapA_b_solenoid"/>
</dbReference>
<dbReference type="Pfam" id="PF03961">
    <property type="entry name" value="FapA"/>
    <property type="match status" value="1"/>
</dbReference>
<name>A0A1M4TFP0_9FIRM</name>
<protein>
    <recommendedName>
        <fullName evidence="3">Flagellar Assembly Protein A N-terminal region domain-containing protein</fullName>
    </recommendedName>
</protein>
<dbReference type="Proteomes" id="UP000184404">
    <property type="component" value="Unassembled WGS sequence"/>
</dbReference>
<evidence type="ECO:0000256" key="2">
    <source>
        <dbReference type="SAM" id="MobiDB-lite"/>
    </source>
</evidence>
<dbReference type="AlphaFoldDB" id="A0A1M4TFP0"/>
<dbReference type="STRING" id="1123243.SAMN02745190_00465"/>
<feature type="domain" description="Flagellar Assembly Protein A N-terminal region" evidence="3">
    <location>
        <begin position="111"/>
        <end position="275"/>
    </location>
</feature>
<dbReference type="InterPro" id="IPR046866">
    <property type="entry name" value="FapA_N"/>
</dbReference>
<dbReference type="PANTHER" id="PTHR38032">
    <property type="entry name" value="POLYMERASE-RELATED"/>
    <property type="match status" value="1"/>
</dbReference>
<keyword evidence="1" id="KW-0175">Coiled coil</keyword>
<feature type="coiled-coil region" evidence="1">
    <location>
        <begin position="439"/>
        <end position="466"/>
    </location>
</feature>
<accession>A0A1M4TFP0</accession>
<feature type="region of interest" description="Disordered" evidence="2">
    <location>
        <begin position="232"/>
        <end position="256"/>
    </location>
</feature>
<evidence type="ECO:0000313" key="5">
    <source>
        <dbReference type="Proteomes" id="UP000184404"/>
    </source>
</evidence>
<gene>
    <name evidence="4" type="ORF">SAMN02745190_00465</name>
</gene>
<evidence type="ECO:0000256" key="1">
    <source>
        <dbReference type="SAM" id="Coils"/>
    </source>
</evidence>
<dbReference type="EMBL" id="FQUG01000002">
    <property type="protein sequence ID" value="SHE43283.1"/>
    <property type="molecule type" value="Genomic_DNA"/>
</dbReference>
<reference evidence="4 5" key="1">
    <citation type="submission" date="2016-11" db="EMBL/GenBank/DDBJ databases">
        <authorList>
            <person name="Jaros S."/>
            <person name="Januszkiewicz K."/>
            <person name="Wedrychowicz H."/>
        </authorList>
    </citation>
    <scope>NUCLEOTIDE SEQUENCE [LARGE SCALE GENOMIC DNA]</scope>
    <source>
        <strain evidence="4 5">DSM 10502</strain>
    </source>
</reference>
<dbReference type="RefSeq" id="WP_072934555.1">
    <property type="nucleotide sequence ID" value="NZ_FQUG01000002.1"/>
</dbReference>
<dbReference type="Pfam" id="PF20250">
    <property type="entry name" value="FapA_N"/>
    <property type="match status" value="1"/>
</dbReference>
<dbReference type="InterPro" id="IPR005646">
    <property type="entry name" value="FapA"/>
</dbReference>
<dbReference type="OrthoDB" id="9816426at2"/>
<dbReference type="PANTHER" id="PTHR38032:SF1">
    <property type="entry name" value="RNA-BINDING PROTEIN KHPB N-TERMINAL DOMAIN-CONTAINING PROTEIN"/>
    <property type="match status" value="1"/>
</dbReference>
<sequence length="557" mass="60749">MDENEKISEVGGETAGYLFEFKSDGVYLTVYPNDDNGILFELSDMRQILKDYGVADYDIELLARVVRTADGVPVRLADRFVSPVGAGAEERANVRVEEKAEEVDDRETMTFTVDVAKDRMTAKIRIERDAAKKPPTAEAILQALADRRITYGIDNDAINAGLEHGSEFIAAKGTAPQNGIDAKIERKFSLAEKGKPAVNKYDQVDYKNMNLFVLAKKGQVLAERIPHTQGIPGTNIFGDEIRPKPGKPKPVPAGKNTEIRDENLVVSLIEGQIVDNGTKISVDPKLTIDGDVGVGTGNIDFVGAVDIGGSVMQGFIVKATGDINIKGMVSGGVVHGYNVYIAGGVQGMNRGEVRAEEEVRAAFVENAKIEAGGNIFITDVALHSDLRAGKVLAVEGKRGLVTGGYLAAGEEIRAKTIGNTLFVATKLVVGVNPMLQRRYQETCKEYAELKKKLSQLTKALNTLGKIDVSKLPPERAAQISQMTRSQFPLAGKIERDEKLIRELEEQIAQMRIGRIRVADKMYPGTRIIINSVMKNIQSEEQHCTLTVEDDEIKSGAY</sequence>
<evidence type="ECO:0000313" key="4">
    <source>
        <dbReference type="EMBL" id="SHE43283.1"/>
    </source>
</evidence>
<proteinExistence type="predicted"/>
<keyword evidence="5" id="KW-1185">Reference proteome</keyword>
<organism evidence="4 5">
    <name type="scientific">Schwartzia succinivorans DSM 10502</name>
    <dbReference type="NCBI Taxonomy" id="1123243"/>
    <lineage>
        <taxon>Bacteria</taxon>
        <taxon>Bacillati</taxon>
        <taxon>Bacillota</taxon>
        <taxon>Negativicutes</taxon>
        <taxon>Selenomonadales</taxon>
        <taxon>Selenomonadaceae</taxon>
        <taxon>Schwartzia</taxon>
    </lineage>
</organism>
<evidence type="ECO:0000259" key="3">
    <source>
        <dbReference type="Pfam" id="PF20250"/>
    </source>
</evidence>